<accession>A0A6M0RCN7</accession>
<sequence>MINQFKNILLAGIGSAAYTYEKASNLIDEMVDKGKLTVGEGKELSEELKRTVESGKKGNINKCYKYDKLSKEDIINILKEMNFAKQTEVEELKNKIQELENKINNLKK</sequence>
<evidence type="ECO:0000313" key="2">
    <source>
        <dbReference type="EMBL" id="NEZ47994.1"/>
    </source>
</evidence>
<protein>
    <recommendedName>
        <fullName evidence="4">Polyhydroxyalkanoate synthesis regulator phasin</fullName>
    </recommendedName>
</protein>
<evidence type="ECO:0000313" key="3">
    <source>
        <dbReference type="Proteomes" id="UP000473885"/>
    </source>
</evidence>
<dbReference type="EMBL" id="SXDP01000018">
    <property type="protein sequence ID" value="NEZ47994.1"/>
    <property type="molecule type" value="Genomic_DNA"/>
</dbReference>
<dbReference type="PANTHER" id="PTHR38664:SF1">
    <property type="entry name" value="SLR0058 PROTEIN"/>
    <property type="match status" value="1"/>
</dbReference>
<dbReference type="InterPro" id="IPR008769">
    <property type="entry name" value="PhaF_PhaI"/>
</dbReference>
<name>A0A6M0RCN7_9CLOT</name>
<reference evidence="2 3" key="1">
    <citation type="submission" date="2019-04" db="EMBL/GenBank/DDBJ databases">
        <title>Genome sequencing of Clostridium botulinum Groups I-IV and Clostridium butyricum.</title>
        <authorList>
            <person name="Brunt J."/>
            <person name="Van Vliet A.H.M."/>
            <person name="Stringer S.C."/>
            <person name="Carter A.T."/>
            <person name="Peck M.W."/>
        </authorList>
    </citation>
    <scope>NUCLEOTIDE SEQUENCE [LARGE SCALE GENOMIC DNA]</scope>
    <source>
        <strain evidence="2 3">IFR 18/094</strain>
    </source>
</reference>
<dbReference type="PANTHER" id="PTHR38664">
    <property type="entry name" value="SLR0058 PROTEIN"/>
    <property type="match status" value="1"/>
</dbReference>
<organism evidence="2 3">
    <name type="scientific">Clostridium niameyense</name>
    <dbReference type="NCBI Taxonomy" id="1622073"/>
    <lineage>
        <taxon>Bacteria</taxon>
        <taxon>Bacillati</taxon>
        <taxon>Bacillota</taxon>
        <taxon>Clostridia</taxon>
        <taxon>Eubacteriales</taxon>
        <taxon>Clostridiaceae</taxon>
        <taxon>Clostridium</taxon>
    </lineage>
</organism>
<proteinExistence type="predicted"/>
<dbReference type="AlphaFoldDB" id="A0A6M0RCN7"/>
<dbReference type="Proteomes" id="UP000473885">
    <property type="component" value="Unassembled WGS sequence"/>
</dbReference>
<dbReference type="RefSeq" id="WP_163249983.1">
    <property type="nucleotide sequence ID" value="NZ_SXDP01000018.1"/>
</dbReference>
<keyword evidence="3" id="KW-1185">Reference proteome</keyword>
<feature type="coiled-coil region" evidence="1">
    <location>
        <begin position="75"/>
        <end position="105"/>
    </location>
</feature>
<keyword evidence="1" id="KW-0175">Coiled coil</keyword>
<evidence type="ECO:0000256" key="1">
    <source>
        <dbReference type="SAM" id="Coils"/>
    </source>
</evidence>
<comment type="caution">
    <text evidence="2">The sequence shown here is derived from an EMBL/GenBank/DDBJ whole genome shotgun (WGS) entry which is preliminary data.</text>
</comment>
<gene>
    <name evidence="2" type="ORF">FDF74_12470</name>
</gene>
<evidence type="ECO:0008006" key="4">
    <source>
        <dbReference type="Google" id="ProtNLM"/>
    </source>
</evidence>